<reference evidence="2 3" key="1">
    <citation type="submission" date="2020-08" db="EMBL/GenBank/DDBJ databases">
        <title>Plant Genome Project.</title>
        <authorList>
            <person name="Zhang R.-G."/>
        </authorList>
    </citation>
    <scope>NUCLEOTIDE SEQUENCE [LARGE SCALE GENOMIC DNA]</scope>
    <source>
        <tissue evidence="2">Rhizome</tissue>
    </source>
</reference>
<feature type="signal peptide" evidence="1">
    <location>
        <begin position="1"/>
        <end position="20"/>
    </location>
</feature>
<dbReference type="GO" id="GO:0003872">
    <property type="term" value="F:6-phosphofructokinase activity"/>
    <property type="evidence" value="ECO:0007669"/>
    <property type="project" value="InterPro"/>
</dbReference>
<dbReference type="Proteomes" id="UP000734854">
    <property type="component" value="Unassembled WGS sequence"/>
</dbReference>
<organism evidence="2 3">
    <name type="scientific">Zingiber officinale</name>
    <name type="common">Ginger</name>
    <name type="synonym">Amomum zingiber</name>
    <dbReference type="NCBI Taxonomy" id="94328"/>
    <lineage>
        <taxon>Eukaryota</taxon>
        <taxon>Viridiplantae</taxon>
        <taxon>Streptophyta</taxon>
        <taxon>Embryophyta</taxon>
        <taxon>Tracheophyta</taxon>
        <taxon>Spermatophyta</taxon>
        <taxon>Magnoliopsida</taxon>
        <taxon>Liliopsida</taxon>
        <taxon>Zingiberales</taxon>
        <taxon>Zingiberaceae</taxon>
        <taxon>Zingiber</taxon>
    </lineage>
</organism>
<evidence type="ECO:0000256" key="1">
    <source>
        <dbReference type="SAM" id="SignalP"/>
    </source>
</evidence>
<dbReference type="EMBL" id="JACMSC010000012">
    <property type="protein sequence ID" value="KAG6495452.1"/>
    <property type="molecule type" value="Genomic_DNA"/>
</dbReference>
<gene>
    <name evidence="2" type="ORF">ZIOFF_043276</name>
</gene>
<protein>
    <submittedName>
        <fullName evidence="2">Uncharacterized protein</fullName>
    </submittedName>
</protein>
<keyword evidence="3" id="KW-1185">Reference proteome</keyword>
<dbReference type="AlphaFoldDB" id="A0A8J5GAD0"/>
<dbReference type="Gene3D" id="3.40.50.450">
    <property type="match status" value="1"/>
</dbReference>
<feature type="chain" id="PRO_5035265698" evidence="1">
    <location>
        <begin position="21"/>
        <end position="314"/>
    </location>
</feature>
<dbReference type="InterPro" id="IPR035966">
    <property type="entry name" value="PKF_sf"/>
</dbReference>
<evidence type="ECO:0000313" key="2">
    <source>
        <dbReference type="EMBL" id="KAG6495452.1"/>
    </source>
</evidence>
<sequence>MRSCPVSTAASLGLRLIVVAVPVSSVAPYLCQCHAPSLPLCPVSTTVELYLCRRSPLFPQDAVLFSSALCRSHHSSSLRKCNKELVLDGLVVIGGDDSNTNAYLLAENFREVAYDHLTVDRFIKGYAHWVAHGEIAYSASTNSDFVQSRKDADDMQGLVYEAFGIPEHNDSIISTLAFENDKEIPTREADKFYKLIDDSQKNYIQIKDTNLPADDPVSSDLRLIARGPDAIGIRYEKFISNGFRFHTKEVEHPIDCDWHVIITTDARAKHKMQPMADVDTYLQSNIRNSEDYNEHEEVVWIRDDVAGVEIDTDL</sequence>
<proteinExistence type="predicted"/>
<comment type="caution">
    <text evidence="2">The sequence shown here is derived from an EMBL/GenBank/DDBJ whole genome shotgun (WGS) entry which is preliminary data.</text>
</comment>
<accession>A0A8J5GAD0</accession>
<dbReference type="SUPFAM" id="SSF53784">
    <property type="entry name" value="Phosphofructokinase"/>
    <property type="match status" value="1"/>
</dbReference>
<evidence type="ECO:0000313" key="3">
    <source>
        <dbReference type="Proteomes" id="UP000734854"/>
    </source>
</evidence>
<name>A0A8J5GAD0_ZINOF</name>
<keyword evidence="1" id="KW-0732">Signal</keyword>